<dbReference type="Pfam" id="PF00400">
    <property type="entry name" value="WD40"/>
    <property type="match status" value="1"/>
</dbReference>
<evidence type="ECO:0000313" key="6">
    <source>
        <dbReference type="EMBL" id="CAD9410109.1"/>
    </source>
</evidence>
<dbReference type="AlphaFoldDB" id="A0A7S2BYI1"/>
<dbReference type="InterPro" id="IPR000009">
    <property type="entry name" value="PP2A_PR55"/>
</dbReference>
<dbReference type="GO" id="GO:0019888">
    <property type="term" value="F:protein phosphatase regulator activity"/>
    <property type="evidence" value="ECO:0007669"/>
    <property type="project" value="InterPro"/>
</dbReference>
<dbReference type="PROSITE" id="PS01024">
    <property type="entry name" value="PR55_1"/>
    <property type="match status" value="1"/>
</dbReference>
<accession>A0A7S2BYI1</accession>
<dbReference type="InterPro" id="IPR015943">
    <property type="entry name" value="WD40/YVTN_repeat-like_dom_sf"/>
</dbReference>
<dbReference type="SMART" id="SM00320">
    <property type="entry name" value="WD40"/>
    <property type="match status" value="6"/>
</dbReference>
<feature type="repeat" description="WD" evidence="4">
    <location>
        <begin position="180"/>
        <end position="220"/>
    </location>
</feature>
<dbReference type="PIRSF" id="PIRSF037309">
    <property type="entry name" value="PP2A_PR55"/>
    <property type="match status" value="1"/>
</dbReference>
<dbReference type="FunFam" id="2.130.10.10:FF:000609">
    <property type="entry name" value="Serine/threonine-protein phosphatase 2A 55 kDa regulatory subunit B"/>
    <property type="match status" value="1"/>
</dbReference>
<dbReference type="InterPro" id="IPR036322">
    <property type="entry name" value="WD40_repeat_dom_sf"/>
</dbReference>
<dbReference type="InterPro" id="IPR019775">
    <property type="entry name" value="WD40_repeat_CS"/>
</dbReference>
<dbReference type="EMBL" id="HBGU01009053">
    <property type="protein sequence ID" value="CAD9410109.1"/>
    <property type="molecule type" value="Transcribed_RNA"/>
</dbReference>
<evidence type="ECO:0000256" key="5">
    <source>
        <dbReference type="RuleBase" id="RU331113"/>
    </source>
</evidence>
<keyword evidence="2 4" id="KW-0853">WD repeat</keyword>
<sequence>MAHAQWAFRQVFGDRDSTEEPADEDLISAVQFDQTGDYLATGDRGGRVVIFESSEVTQRAAQREAEDGMFISPSKDIEYRFYCEFQSHEPEFDYLKSLEIEEKINRIRWRQGRAGPLFLLSTNDKTIKFWKIYEKRVRMVSSRNVEVQNGGVSKFVASLRMPVLHPVQSIATASLKRAYSNGHAYHINSLSFSPDGESYLSADDLRINLWNLQTNASTFNIVDIKPDDMEELSEVITSAEFHPTHASQLVYSSSKGLVRLCDLRESARVERHSGRVFGHAQQSESERTFFSEVISSMSDVKFSRDGRYVMARDYMTLKVWDLKMSSAPMRTIKVHEHLRTKLCELYESDCIFDKFECSWGWDDRHVCSGTYDNKLLMWDTFGTDDHCTTLESVSNQSPARRSSTLKGKLGLTRKDSMSGRNFNKKILHHSHHPNRNLVAIGARNSLYLFTAN</sequence>
<reference evidence="6" key="1">
    <citation type="submission" date="2021-01" db="EMBL/GenBank/DDBJ databases">
        <authorList>
            <person name="Corre E."/>
            <person name="Pelletier E."/>
            <person name="Niang G."/>
            <person name="Scheremetjew M."/>
            <person name="Finn R."/>
            <person name="Kale V."/>
            <person name="Holt S."/>
            <person name="Cochrane G."/>
            <person name="Meng A."/>
            <person name="Brown T."/>
            <person name="Cohen L."/>
        </authorList>
    </citation>
    <scope>NUCLEOTIDE SEQUENCE</scope>
    <source>
        <strain evidence="6">UTEX LB 985</strain>
    </source>
</reference>
<comment type="similarity">
    <text evidence="1 5">Belongs to the phosphatase 2A regulatory subunit B family.</text>
</comment>
<dbReference type="InterPro" id="IPR018067">
    <property type="entry name" value="PP2A_PR55_CS"/>
</dbReference>
<evidence type="ECO:0000256" key="1">
    <source>
        <dbReference type="ARBA" id="ARBA00008259"/>
    </source>
</evidence>
<evidence type="ECO:0000256" key="3">
    <source>
        <dbReference type="ARBA" id="ARBA00022737"/>
    </source>
</evidence>
<organism evidence="6">
    <name type="scientific">Haptolina brevifila</name>
    <dbReference type="NCBI Taxonomy" id="156173"/>
    <lineage>
        <taxon>Eukaryota</taxon>
        <taxon>Haptista</taxon>
        <taxon>Haptophyta</taxon>
        <taxon>Prymnesiophyceae</taxon>
        <taxon>Prymnesiales</taxon>
        <taxon>Prymnesiaceae</taxon>
        <taxon>Haptolina</taxon>
    </lineage>
</organism>
<dbReference type="Gene3D" id="2.130.10.10">
    <property type="entry name" value="YVTN repeat-like/Quinoprotein amine dehydrogenase"/>
    <property type="match status" value="1"/>
</dbReference>
<evidence type="ECO:0000256" key="2">
    <source>
        <dbReference type="ARBA" id="ARBA00022574"/>
    </source>
</evidence>
<proteinExistence type="inferred from homology"/>
<protein>
    <recommendedName>
        <fullName evidence="5">Serine/threonine-protein phosphatase 2A 55 kDa regulatory subunit B</fullName>
    </recommendedName>
</protein>
<dbReference type="PRINTS" id="PR00600">
    <property type="entry name" value="PP2APR55"/>
</dbReference>
<dbReference type="PROSITE" id="PS50082">
    <property type="entry name" value="WD_REPEATS_2"/>
    <property type="match status" value="1"/>
</dbReference>
<dbReference type="PANTHER" id="PTHR11871">
    <property type="entry name" value="PROTEIN PHOSPHATASE PP2A REGULATORY SUBUNIT B"/>
    <property type="match status" value="1"/>
</dbReference>
<dbReference type="SUPFAM" id="SSF50978">
    <property type="entry name" value="WD40 repeat-like"/>
    <property type="match status" value="1"/>
</dbReference>
<dbReference type="GO" id="GO:0000159">
    <property type="term" value="C:protein phosphatase type 2A complex"/>
    <property type="evidence" value="ECO:0007669"/>
    <property type="project" value="UniProtKB-UniRule"/>
</dbReference>
<evidence type="ECO:0000256" key="4">
    <source>
        <dbReference type="PROSITE-ProRule" id="PRU00221"/>
    </source>
</evidence>
<keyword evidence="3 5" id="KW-0677">Repeat</keyword>
<gene>
    <name evidence="6" type="ORF">CBRE1094_LOCUS4973</name>
</gene>
<name>A0A7S2BYI1_9EUKA</name>
<dbReference type="InterPro" id="IPR001680">
    <property type="entry name" value="WD40_rpt"/>
</dbReference>
<dbReference type="PROSITE" id="PS00678">
    <property type="entry name" value="WD_REPEATS_1"/>
    <property type="match status" value="1"/>
</dbReference>